<dbReference type="AlphaFoldDB" id="A0A0J6CRB2"/>
<dbReference type="Pfam" id="PF00903">
    <property type="entry name" value="Glyoxalase"/>
    <property type="match status" value="1"/>
</dbReference>
<dbReference type="Proteomes" id="UP000035996">
    <property type="component" value="Unassembled WGS sequence"/>
</dbReference>
<dbReference type="InterPro" id="IPR004360">
    <property type="entry name" value="Glyas_Fos-R_dOase_dom"/>
</dbReference>
<evidence type="ECO:0000313" key="3">
    <source>
        <dbReference type="Proteomes" id="UP000035996"/>
    </source>
</evidence>
<name>A0A0J6CRB2_9BACL</name>
<dbReference type="InterPro" id="IPR037523">
    <property type="entry name" value="VOC_core"/>
</dbReference>
<dbReference type="STRING" id="157733.AB986_06175"/>
<dbReference type="OrthoDB" id="9813630at2"/>
<dbReference type="RefSeq" id="WP_048309989.1">
    <property type="nucleotide sequence ID" value="NZ_CP119526.1"/>
</dbReference>
<accession>A0A0J6CRB2</accession>
<dbReference type="Gene3D" id="3.10.180.10">
    <property type="entry name" value="2,3-Dihydroxybiphenyl 1,2-Dioxygenase, domain 1"/>
    <property type="match status" value="1"/>
</dbReference>
<organism evidence="2 3">
    <name type="scientific">Guptibacillus hwajinpoensis</name>
    <dbReference type="NCBI Taxonomy" id="208199"/>
    <lineage>
        <taxon>Bacteria</taxon>
        <taxon>Bacillati</taxon>
        <taxon>Bacillota</taxon>
        <taxon>Bacilli</taxon>
        <taxon>Bacillales</taxon>
        <taxon>Guptibacillaceae</taxon>
        <taxon>Guptibacillus</taxon>
    </lineage>
</organism>
<dbReference type="EMBL" id="LELK01000001">
    <property type="protein sequence ID" value="KMM38846.1"/>
    <property type="molecule type" value="Genomic_DNA"/>
</dbReference>
<evidence type="ECO:0000259" key="1">
    <source>
        <dbReference type="PROSITE" id="PS51819"/>
    </source>
</evidence>
<dbReference type="PANTHER" id="PTHR39175:SF1">
    <property type="entry name" value="FAMILY PROTEIN, PUTATIVE (AFU_ORTHOLOGUE AFUA_3G15060)-RELATED"/>
    <property type="match status" value="1"/>
</dbReference>
<dbReference type="PANTHER" id="PTHR39175">
    <property type="entry name" value="FAMILY PROTEIN, PUTATIVE (AFU_ORTHOLOGUE AFUA_3G15060)-RELATED"/>
    <property type="match status" value="1"/>
</dbReference>
<comment type="caution">
    <text evidence="2">The sequence shown here is derived from an EMBL/GenBank/DDBJ whole genome shotgun (WGS) entry which is preliminary data.</text>
</comment>
<proteinExistence type="predicted"/>
<dbReference type="PROSITE" id="PS51819">
    <property type="entry name" value="VOC"/>
    <property type="match status" value="1"/>
</dbReference>
<dbReference type="SUPFAM" id="SSF54593">
    <property type="entry name" value="Glyoxalase/Bleomycin resistance protein/Dihydroxybiphenyl dioxygenase"/>
    <property type="match status" value="1"/>
</dbReference>
<feature type="domain" description="VOC" evidence="1">
    <location>
        <begin position="7"/>
        <end position="120"/>
    </location>
</feature>
<gene>
    <name evidence="2" type="ORF">AB986_06175</name>
</gene>
<keyword evidence="3" id="KW-1185">Reference proteome</keyword>
<protein>
    <submittedName>
        <fullName evidence="2">Glyoxalase</fullName>
    </submittedName>
</protein>
<reference evidence="2" key="1">
    <citation type="submission" date="2015-06" db="EMBL/GenBank/DDBJ databases">
        <authorList>
            <person name="Liu B."/>
            <person name="Wang J."/>
            <person name="Zhu Y."/>
            <person name="Liu G."/>
            <person name="Chen Q."/>
            <person name="Zheng C."/>
            <person name="Che J."/>
            <person name="Ge C."/>
            <person name="Shi H."/>
            <person name="Pan Z."/>
            <person name="Liu X."/>
        </authorList>
    </citation>
    <scope>NUCLEOTIDE SEQUENCE [LARGE SCALE GENOMIC DNA]</scope>
    <source>
        <strain evidence="2">DSM 16346</strain>
    </source>
</reference>
<evidence type="ECO:0000313" key="2">
    <source>
        <dbReference type="EMBL" id="KMM38846.1"/>
    </source>
</evidence>
<sequence length="122" mass="14449">MSLQYKRLHHIQLCIPPNQEDVARDFYINTLDFKEIPKPEQLKKNGGFWLTVANIDIHIGVEEMGLPGKRHPAFEVEDLEEARMHLESKGVSFQEETQIEGYERFSFFDPFRNRIEFLTRII</sequence>
<dbReference type="InterPro" id="IPR029068">
    <property type="entry name" value="Glyas_Bleomycin-R_OHBP_Dase"/>
</dbReference>